<keyword evidence="6 9" id="KW-1133">Transmembrane helix</keyword>
<dbReference type="RefSeq" id="WP_110376141.1">
    <property type="nucleotide sequence ID" value="NZ_JAHBRY010000001.1"/>
</dbReference>
<evidence type="ECO:0000256" key="2">
    <source>
        <dbReference type="ARBA" id="ARBA00009306"/>
    </source>
</evidence>
<comment type="caution">
    <text evidence="11">The sequence shown here is derived from an EMBL/GenBank/DDBJ whole genome shotgun (WGS) entry which is preliminary data.</text>
</comment>
<evidence type="ECO:0000256" key="8">
    <source>
        <dbReference type="ARBA" id="ARBA00056719"/>
    </source>
</evidence>
<evidence type="ECO:0000256" key="1">
    <source>
        <dbReference type="ARBA" id="ARBA00004651"/>
    </source>
</evidence>
<dbReference type="PANTHER" id="PTHR30151">
    <property type="entry name" value="ALKANE SULFONATE ABC TRANSPORTER-RELATED, MEMBRANE SUBUNIT"/>
    <property type="match status" value="1"/>
</dbReference>
<sequence>MAISRFSKRFGATCVIAAFAVAWWQASARGLVSGFLLPTPQTVLLTGWELVGDGTLAAHVAVSIVRIVAGYLIATALALPLAFLFGISPAAQRAFEPVLEFLRQIPPLAMMPLLILWLGIGETQKIGIIVLACFFPIFLGALGGIAQCDPKLVEVGRACALSRGSILRRIVLPAALPAIVIGLRIALGQGWRALVGAELVASAAGLGYMIVDAEQLARTDIIIVGIFVIGGLGLLADFGMRRLIARTAPWLRERTEITHA</sequence>
<dbReference type="Gene3D" id="1.10.3720.10">
    <property type="entry name" value="MetI-like"/>
    <property type="match status" value="1"/>
</dbReference>
<dbReference type="PROSITE" id="PS50928">
    <property type="entry name" value="ABC_TM1"/>
    <property type="match status" value="1"/>
</dbReference>
<dbReference type="GO" id="GO:0010438">
    <property type="term" value="P:cellular response to sulfur starvation"/>
    <property type="evidence" value="ECO:0007669"/>
    <property type="project" value="TreeGrafter"/>
</dbReference>
<dbReference type="SUPFAM" id="SSF161098">
    <property type="entry name" value="MetI-like"/>
    <property type="match status" value="1"/>
</dbReference>
<dbReference type="OrthoDB" id="8138334at2"/>
<keyword evidence="12" id="KW-1185">Reference proteome</keyword>
<reference evidence="11 12" key="1">
    <citation type="submission" date="2018-05" db="EMBL/GenBank/DDBJ databases">
        <title>Genomic Encyclopedia of Type Strains, Phase IV (KMG-IV): sequencing the most valuable type-strain genomes for metagenomic binning, comparative biology and taxonomic classification.</title>
        <authorList>
            <person name="Goeker M."/>
        </authorList>
    </citation>
    <scope>NUCLEOTIDE SEQUENCE [LARGE SCALE GENOMIC DNA]</scope>
    <source>
        <strain evidence="11 12">DSM 6462</strain>
    </source>
</reference>
<feature type="transmembrane region" description="Helical" evidence="9">
    <location>
        <begin position="166"/>
        <end position="187"/>
    </location>
</feature>
<evidence type="ECO:0000259" key="10">
    <source>
        <dbReference type="PROSITE" id="PS50928"/>
    </source>
</evidence>
<comment type="function">
    <text evidence="8">Probably part of an ABC transporter complex. Probably responsible for the translocation of the substrate across the membrane.</text>
</comment>
<dbReference type="AlphaFoldDB" id="A0A2V3U2X3"/>
<feature type="domain" description="ABC transmembrane type-1" evidence="10">
    <location>
        <begin position="60"/>
        <end position="240"/>
    </location>
</feature>
<feature type="transmembrane region" description="Helical" evidence="9">
    <location>
        <begin position="193"/>
        <end position="211"/>
    </location>
</feature>
<comment type="subcellular location">
    <subcellularLocation>
        <location evidence="1 9">Cell membrane</location>
        <topology evidence="1 9">Multi-pass membrane protein</topology>
    </subcellularLocation>
</comment>
<accession>A0A2V3U2X3</accession>
<evidence type="ECO:0000256" key="6">
    <source>
        <dbReference type="ARBA" id="ARBA00022989"/>
    </source>
</evidence>
<protein>
    <submittedName>
        <fullName evidence="11">Sulfonate transport system permease protein</fullName>
    </submittedName>
</protein>
<keyword evidence="4" id="KW-1003">Cell membrane</keyword>
<keyword evidence="3 9" id="KW-0813">Transport</keyword>
<evidence type="ECO:0000313" key="12">
    <source>
        <dbReference type="Proteomes" id="UP000248021"/>
    </source>
</evidence>
<keyword evidence="5 9" id="KW-0812">Transmembrane</keyword>
<feature type="transmembrane region" description="Helical" evidence="9">
    <location>
        <begin position="126"/>
        <end position="145"/>
    </location>
</feature>
<evidence type="ECO:0000256" key="9">
    <source>
        <dbReference type="RuleBase" id="RU363032"/>
    </source>
</evidence>
<gene>
    <name evidence="11" type="ORF">C7450_108140</name>
</gene>
<feature type="transmembrane region" description="Helical" evidence="9">
    <location>
        <begin position="68"/>
        <end position="89"/>
    </location>
</feature>
<feature type="transmembrane region" description="Helical" evidence="9">
    <location>
        <begin position="223"/>
        <end position="244"/>
    </location>
</feature>
<evidence type="ECO:0000256" key="4">
    <source>
        <dbReference type="ARBA" id="ARBA00022475"/>
    </source>
</evidence>
<evidence type="ECO:0000313" key="11">
    <source>
        <dbReference type="EMBL" id="PXW56390.1"/>
    </source>
</evidence>
<dbReference type="PANTHER" id="PTHR30151:SF25">
    <property type="entry name" value="TAURINE TRANSPORT SYSTEM PERMEASE PROTEIN TAUC"/>
    <property type="match status" value="1"/>
</dbReference>
<evidence type="ECO:0000256" key="7">
    <source>
        <dbReference type="ARBA" id="ARBA00023136"/>
    </source>
</evidence>
<name>A0A2V3U2X3_9HYPH</name>
<dbReference type="Proteomes" id="UP000248021">
    <property type="component" value="Unassembled WGS sequence"/>
</dbReference>
<dbReference type="GO" id="GO:0042918">
    <property type="term" value="P:alkanesulfonate transmembrane transport"/>
    <property type="evidence" value="ECO:0007669"/>
    <property type="project" value="UniProtKB-ARBA"/>
</dbReference>
<dbReference type="FunFam" id="1.10.3720.10:FF:000003">
    <property type="entry name" value="Aliphatic sulfonate ABC transporter permease"/>
    <property type="match status" value="1"/>
</dbReference>
<feature type="transmembrane region" description="Helical" evidence="9">
    <location>
        <begin position="101"/>
        <end position="120"/>
    </location>
</feature>
<keyword evidence="7 9" id="KW-0472">Membrane</keyword>
<dbReference type="Pfam" id="PF00528">
    <property type="entry name" value="BPD_transp_1"/>
    <property type="match status" value="1"/>
</dbReference>
<dbReference type="CDD" id="cd06261">
    <property type="entry name" value="TM_PBP2"/>
    <property type="match status" value="1"/>
</dbReference>
<dbReference type="InterPro" id="IPR000515">
    <property type="entry name" value="MetI-like"/>
</dbReference>
<organism evidence="11 12">
    <name type="scientific">Chelatococcus asaccharovorans</name>
    <dbReference type="NCBI Taxonomy" id="28210"/>
    <lineage>
        <taxon>Bacteria</taxon>
        <taxon>Pseudomonadati</taxon>
        <taxon>Pseudomonadota</taxon>
        <taxon>Alphaproteobacteria</taxon>
        <taxon>Hyphomicrobiales</taxon>
        <taxon>Chelatococcaceae</taxon>
        <taxon>Chelatococcus</taxon>
    </lineage>
</organism>
<comment type="similarity">
    <text evidence="2 9">Belongs to the binding-protein-dependent transport system permease family.</text>
</comment>
<evidence type="ECO:0000256" key="5">
    <source>
        <dbReference type="ARBA" id="ARBA00022692"/>
    </source>
</evidence>
<dbReference type="InterPro" id="IPR035906">
    <property type="entry name" value="MetI-like_sf"/>
</dbReference>
<dbReference type="GO" id="GO:0005886">
    <property type="term" value="C:plasma membrane"/>
    <property type="evidence" value="ECO:0007669"/>
    <property type="project" value="UniProtKB-SubCell"/>
</dbReference>
<evidence type="ECO:0000256" key="3">
    <source>
        <dbReference type="ARBA" id="ARBA00022448"/>
    </source>
</evidence>
<dbReference type="EMBL" id="QJJK01000008">
    <property type="protein sequence ID" value="PXW56390.1"/>
    <property type="molecule type" value="Genomic_DNA"/>
</dbReference>
<proteinExistence type="inferred from homology"/>